<gene>
    <name evidence="1" type="ORF">GNZ13_11520</name>
</gene>
<name>A0A972NLQ4_9BURK</name>
<reference evidence="1 2" key="1">
    <citation type="submission" date="2019-11" db="EMBL/GenBank/DDBJ databases">
        <title>Metabolism of dissolved organic matter in forest soils.</title>
        <authorList>
            <person name="Cyle K.T."/>
            <person name="Wilhelm R.C."/>
            <person name="Martinez C.E."/>
        </authorList>
    </citation>
    <scope>NUCLEOTIDE SEQUENCE [LARGE SCALE GENOMIC DNA]</scope>
    <source>
        <strain evidence="1 2">5N</strain>
    </source>
</reference>
<sequence length="56" mass="5705">MLTVYEDADDADDADVLVLDPVAEEALVLDAGAADAELDVDAADEAGACTALWPIA</sequence>
<dbReference type="Proteomes" id="UP000655523">
    <property type="component" value="Unassembled WGS sequence"/>
</dbReference>
<dbReference type="AlphaFoldDB" id="A0A972NLQ4"/>
<comment type="caution">
    <text evidence="1">The sequence shown here is derived from an EMBL/GenBank/DDBJ whole genome shotgun (WGS) entry which is preliminary data.</text>
</comment>
<dbReference type="EMBL" id="WOEZ01000052">
    <property type="protein sequence ID" value="NPT55207.1"/>
    <property type="molecule type" value="Genomic_DNA"/>
</dbReference>
<organism evidence="1 2">
    <name type="scientific">Paraburkholderia elongata</name>
    <dbReference type="NCBI Taxonomy" id="2675747"/>
    <lineage>
        <taxon>Bacteria</taxon>
        <taxon>Pseudomonadati</taxon>
        <taxon>Pseudomonadota</taxon>
        <taxon>Betaproteobacteria</taxon>
        <taxon>Burkholderiales</taxon>
        <taxon>Burkholderiaceae</taxon>
        <taxon>Paraburkholderia</taxon>
    </lineage>
</organism>
<proteinExistence type="predicted"/>
<evidence type="ECO:0000313" key="2">
    <source>
        <dbReference type="Proteomes" id="UP000655523"/>
    </source>
</evidence>
<evidence type="ECO:0000313" key="1">
    <source>
        <dbReference type="EMBL" id="NPT55207.1"/>
    </source>
</evidence>
<protein>
    <submittedName>
        <fullName evidence="1">Uncharacterized protein</fullName>
    </submittedName>
</protein>
<keyword evidence="2" id="KW-1185">Reference proteome</keyword>
<dbReference type="RefSeq" id="WP_172163732.1">
    <property type="nucleotide sequence ID" value="NZ_WOEZ01000052.1"/>
</dbReference>
<accession>A0A972NLQ4</accession>